<dbReference type="SUPFAM" id="SSF50978">
    <property type="entry name" value="WD40 repeat-like"/>
    <property type="match status" value="1"/>
</dbReference>
<dbReference type="PROSITE" id="PS00678">
    <property type="entry name" value="WD_REPEATS_1"/>
    <property type="match status" value="1"/>
</dbReference>
<dbReference type="FunCoup" id="K0KVK4">
    <property type="interactions" value="1062"/>
</dbReference>
<evidence type="ECO:0000256" key="2">
    <source>
        <dbReference type="ARBA" id="ARBA00005616"/>
    </source>
</evidence>
<comment type="subcellular location">
    <subcellularLocation>
        <location evidence="1">Nucleus</location>
    </subcellularLocation>
</comment>
<sequence length="328" mass="36893">MSVKLNHDSYIKLKPSKKFEPTNPETCITSLDFDDSGQYLISSLTSESINLYDAYRGTYNKPIYSKKYGCHLARFTHQQKNCVYASTKEDNTIRYLSLNDNSYIRYFKGHKALVNSLEVSPRQNIFASASLDDTFKIWDLRTSTAQFSLPSKHSSFVSFDPTGDVVAIASQSRGIIDLKPIEMLHQLPCASFEVPQGFNFNKVEFSNDNRYILVCSTNQNHLLLDSFDGNLVCELGPIISIPGRSFPDTGNATFSPCGNFVFSGNGDGKIAVWDLTKKSEINDSLPKFLTPKFTLTGDVKPRMLSFNPKYLQLITADSQLTMWTPELD</sequence>
<dbReference type="GO" id="GO:0003682">
    <property type="term" value="F:chromatin binding"/>
    <property type="evidence" value="ECO:0007669"/>
    <property type="project" value="TreeGrafter"/>
</dbReference>
<dbReference type="PANTHER" id="PTHR19861:SF0">
    <property type="entry name" value="WD REPEAT-CONTAINING PROTEIN 82"/>
    <property type="match status" value="1"/>
</dbReference>
<accession>K0KVK4</accession>
<dbReference type="InterPro" id="IPR036322">
    <property type="entry name" value="WD40_repeat_dom_sf"/>
</dbReference>
<gene>
    <name evidence="7" type="ORF">BN7_4754</name>
</gene>
<dbReference type="EMBL" id="CAIF01000183">
    <property type="protein sequence ID" value="CCH45173.1"/>
    <property type="molecule type" value="Genomic_DNA"/>
</dbReference>
<evidence type="ECO:0000256" key="3">
    <source>
        <dbReference type="ARBA" id="ARBA00022574"/>
    </source>
</evidence>
<keyword evidence="3 6" id="KW-0853">WD repeat</keyword>
<dbReference type="STRING" id="1206466.K0KVK4"/>
<keyword evidence="5" id="KW-0539">Nucleus</keyword>
<name>K0KVK4_WICCF</name>
<evidence type="ECO:0000313" key="7">
    <source>
        <dbReference type="EMBL" id="CCH45173.1"/>
    </source>
</evidence>
<dbReference type="PROSITE" id="PS50082">
    <property type="entry name" value="WD_REPEATS_2"/>
    <property type="match status" value="2"/>
</dbReference>
<dbReference type="HOGENOM" id="CLU_044117_3_0_1"/>
<dbReference type="InParanoid" id="K0KVK4"/>
<feature type="repeat" description="WD" evidence="6">
    <location>
        <begin position="107"/>
        <end position="148"/>
    </location>
</feature>
<dbReference type="GO" id="GO:0016070">
    <property type="term" value="P:RNA metabolic process"/>
    <property type="evidence" value="ECO:0007669"/>
    <property type="project" value="UniProtKB-ARBA"/>
</dbReference>
<keyword evidence="8" id="KW-1185">Reference proteome</keyword>
<protein>
    <submittedName>
        <fullName evidence="7">WD repeat-containing protein</fullName>
    </submittedName>
</protein>
<dbReference type="InterPro" id="IPR019775">
    <property type="entry name" value="WD40_repeat_CS"/>
</dbReference>
<dbReference type="AlphaFoldDB" id="K0KVK4"/>
<reference evidence="7 8" key="1">
    <citation type="journal article" date="2012" name="Eukaryot. Cell">
        <title>Draft genome sequence of Wickerhamomyces ciferrii NRRL Y-1031 F-60-10.</title>
        <authorList>
            <person name="Schneider J."/>
            <person name="Andrea H."/>
            <person name="Blom J."/>
            <person name="Jaenicke S."/>
            <person name="Ruckert C."/>
            <person name="Schorsch C."/>
            <person name="Szczepanowski R."/>
            <person name="Farwick M."/>
            <person name="Goesmann A."/>
            <person name="Puhler A."/>
            <person name="Schaffer S."/>
            <person name="Tauch A."/>
            <person name="Kohler T."/>
            <person name="Brinkrolf K."/>
        </authorList>
    </citation>
    <scope>NUCLEOTIDE SEQUENCE [LARGE SCALE GENOMIC DNA]</scope>
    <source>
        <strain evidence="8">ATCC 14091 / BCRC 22168 / CBS 111 / JCM 3599 / NBRC 0793 / NRRL Y-1031 F-60-10</strain>
    </source>
</reference>
<dbReference type="InterPro" id="IPR037867">
    <property type="entry name" value="Swd2/WDR82"/>
</dbReference>
<evidence type="ECO:0000256" key="4">
    <source>
        <dbReference type="ARBA" id="ARBA00022737"/>
    </source>
</evidence>
<dbReference type="Pfam" id="PF00400">
    <property type="entry name" value="WD40"/>
    <property type="match status" value="2"/>
</dbReference>
<dbReference type="Proteomes" id="UP000009328">
    <property type="component" value="Unassembled WGS sequence"/>
</dbReference>
<feature type="repeat" description="WD" evidence="6">
    <location>
        <begin position="254"/>
        <end position="283"/>
    </location>
</feature>
<evidence type="ECO:0000256" key="1">
    <source>
        <dbReference type="ARBA" id="ARBA00004123"/>
    </source>
</evidence>
<dbReference type="eggNOG" id="KOG1446">
    <property type="taxonomic scope" value="Eukaryota"/>
</dbReference>
<proteinExistence type="inferred from homology"/>
<dbReference type="PROSITE" id="PS50294">
    <property type="entry name" value="WD_REPEATS_REGION"/>
    <property type="match status" value="1"/>
</dbReference>
<dbReference type="InterPro" id="IPR015943">
    <property type="entry name" value="WD40/YVTN_repeat-like_dom_sf"/>
</dbReference>
<dbReference type="SMART" id="SM00320">
    <property type="entry name" value="WD40"/>
    <property type="match status" value="4"/>
</dbReference>
<evidence type="ECO:0000313" key="8">
    <source>
        <dbReference type="Proteomes" id="UP000009328"/>
    </source>
</evidence>
<keyword evidence="4" id="KW-0677">Repeat</keyword>
<evidence type="ECO:0000256" key="5">
    <source>
        <dbReference type="ARBA" id="ARBA00023242"/>
    </source>
</evidence>
<dbReference type="Gene3D" id="2.130.10.10">
    <property type="entry name" value="YVTN repeat-like/Quinoprotein amine dehydrogenase"/>
    <property type="match status" value="2"/>
</dbReference>
<organism evidence="7 8">
    <name type="scientific">Wickerhamomyces ciferrii (strain ATCC 14091 / BCRC 22168 / CBS 111 / JCM 3599 / NBRC 0793 / NRRL Y-1031 F-60-10)</name>
    <name type="common">Yeast</name>
    <name type="synonym">Pichia ciferrii</name>
    <dbReference type="NCBI Taxonomy" id="1206466"/>
    <lineage>
        <taxon>Eukaryota</taxon>
        <taxon>Fungi</taxon>
        <taxon>Dikarya</taxon>
        <taxon>Ascomycota</taxon>
        <taxon>Saccharomycotina</taxon>
        <taxon>Saccharomycetes</taxon>
        <taxon>Phaffomycetales</taxon>
        <taxon>Wickerhamomycetaceae</taxon>
        <taxon>Wickerhamomyces</taxon>
    </lineage>
</organism>
<comment type="caution">
    <text evidence="7">The sequence shown here is derived from an EMBL/GenBank/DDBJ whole genome shotgun (WGS) entry which is preliminary data.</text>
</comment>
<evidence type="ECO:0000256" key="6">
    <source>
        <dbReference type="PROSITE-ProRule" id="PRU00221"/>
    </source>
</evidence>
<dbReference type="GO" id="GO:0048188">
    <property type="term" value="C:Set1C/COMPASS complex"/>
    <property type="evidence" value="ECO:0007669"/>
    <property type="project" value="TreeGrafter"/>
</dbReference>
<comment type="similarity">
    <text evidence="2">Belongs to the WD repeat SWD2 family.</text>
</comment>
<dbReference type="InterPro" id="IPR001680">
    <property type="entry name" value="WD40_rpt"/>
</dbReference>
<dbReference type="PANTHER" id="PTHR19861">
    <property type="entry name" value="WD40 REPEAT PROTEIN SWD2"/>
    <property type="match status" value="1"/>
</dbReference>